<proteinExistence type="predicted"/>
<evidence type="ECO:0000313" key="3">
    <source>
        <dbReference type="Proteomes" id="UP001304461"/>
    </source>
</evidence>
<sequence length="221" mass="24648">MAQTPSSGSASPGPPARFAVFDHDLDAAWGELFGQARALAIDTEAMGLIHGRDRLCLVQICDDHDNVCCIRVARGQTEAPRLKALCENPAIEKVFHFARFDVAALAENLGIAVDPVFCTKVASRLARTYAPRHGLKDVVNELVGVELDKQAQSSDWGRVEELSDTQLAYAAGDVRWLLAARDRLEVMLRREERWELARRCFACVPVFSALDRQRFNQVFEH</sequence>
<feature type="domain" description="3'-5' exonuclease" evidence="1">
    <location>
        <begin position="17"/>
        <end position="189"/>
    </location>
</feature>
<dbReference type="Proteomes" id="UP001304461">
    <property type="component" value="Unassembled WGS sequence"/>
</dbReference>
<dbReference type="PANTHER" id="PTHR47649">
    <property type="entry name" value="RIBONUCLEASE D"/>
    <property type="match status" value="1"/>
</dbReference>
<protein>
    <submittedName>
        <fullName evidence="2">Ribonuclease D</fullName>
    </submittedName>
</protein>
<evidence type="ECO:0000259" key="1">
    <source>
        <dbReference type="SMART" id="SM00474"/>
    </source>
</evidence>
<dbReference type="InterPro" id="IPR051086">
    <property type="entry name" value="RNase_D-like"/>
</dbReference>
<gene>
    <name evidence="2" type="ORF">VB738_11560</name>
</gene>
<dbReference type="SMART" id="SM00474">
    <property type="entry name" value="35EXOc"/>
    <property type="match status" value="1"/>
</dbReference>
<dbReference type="SUPFAM" id="SSF53098">
    <property type="entry name" value="Ribonuclease H-like"/>
    <property type="match status" value="1"/>
</dbReference>
<dbReference type="EMBL" id="JAYGHX010000006">
    <property type="protein sequence ID" value="MEA5391893.1"/>
    <property type="molecule type" value="Genomic_DNA"/>
</dbReference>
<dbReference type="InterPro" id="IPR002562">
    <property type="entry name" value="3'-5'_exonuclease_dom"/>
</dbReference>
<dbReference type="CDD" id="cd06142">
    <property type="entry name" value="RNaseD_exo"/>
    <property type="match status" value="1"/>
</dbReference>
<organism evidence="2 3">
    <name type="scientific">Cyanobium gracile UHCC 0139</name>
    <dbReference type="NCBI Taxonomy" id="3110308"/>
    <lineage>
        <taxon>Bacteria</taxon>
        <taxon>Bacillati</taxon>
        <taxon>Cyanobacteriota</taxon>
        <taxon>Cyanophyceae</taxon>
        <taxon>Synechococcales</taxon>
        <taxon>Prochlorococcaceae</taxon>
        <taxon>Cyanobium</taxon>
    </lineage>
</organism>
<dbReference type="InterPro" id="IPR012337">
    <property type="entry name" value="RNaseH-like_sf"/>
</dbReference>
<dbReference type="Gene3D" id="3.30.420.10">
    <property type="entry name" value="Ribonuclease H-like superfamily/Ribonuclease H"/>
    <property type="match status" value="1"/>
</dbReference>
<name>A0ABU5RVS6_9CYAN</name>
<dbReference type="PANTHER" id="PTHR47649:SF1">
    <property type="entry name" value="RIBONUCLEASE D"/>
    <property type="match status" value="1"/>
</dbReference>
<comment type="caution">
    <text evidence="2">The sequence shown here is derived from an EMBL/GenBank/DDBJ whole genome shotgun (WGS) entry which is preliminary data.</text>
</comment>
<dbReference type="InterPro" id="IPR036397">
    <property type="entry name" value="RNaseH_sf"/>
</dbReference>
<dbReference type="Pfam" id="PF01612">
    <property type="entry name" value="DNA_pol_A_exo1"/>
    <property type="match status" value="1"/>
</dbReference>
<accession>A0ABU5RVS6</accession>
<reference evidence="2 3" key="1">
    <citation type="submission" date="2023-12" db="EMBL/GenBank/DDBJ databases">
        <title>Baltic Sea Cyanobacteria.</title>
        <authorList>
            <person name="Delbaje E."/>
            <person name="Fewer D.P."/>
            <person name="Shishido T.K."/>
        </authorList>
    </citation>
    <scope>NUCLEOTIDE SEQUENCE [LARGE SCALE GENOMIC DNA]</scope>
    <source>
        <strain evidence="2 3">UHCC 0139</strain>
    </source>
</reference>
<keyword evidence="3" id="KW-1185">Reference proteome</keyword>
<evidence type="ECO:0000313" key="2">
    <source>
        <dbReference type="EMBL" id="MEA5391893.1"/>
    </source>
</evidence>
<dbReference type="RefSeq" id="WP_323305871.1">
    <property type="nucleotide sequence ID" value="NZ_JAYGHX010000006.1"/>
</dbReference>